<evidence type="ECO:0000313" key="2">
    <source>
        <dbReference type="EMBL" id="TFK49833.1"/>
    </source>
</evidence>
<protein>
    <recommendedName>
        <fullName evidence="4">F-box domain-containing protein</fullName>
    </recommendedName>
</protein>
<dbReference type="Proteomes" id="UP000305948">
    <property type="component" value="Unassembled WGS sequence"/>
</dbReference>
<feature type="region of interest" description="Disordered" evidence="1">
    <location>
        <begin position="315"/>
        <end position="336"/>
    </location>
</feature>
<feature type="compositionally biased region" description="Polar residues" evidence="1">
    <location>
        <begin position="315"/>
        <end position="325"/>
    </location>
</feature>
<evidence type="ECO:0008006" key="4">
    <source>
        <dbReference type="Google" id="ProtNLM"/>
    </source>
</evidence>
<reference evidence="2 3" key="1">
    <citation type="journal article" date="2019" name="Nat. Ecol. Evol.">
        <title>Megaphylogeny resolves global patterns of mushroom evolution.</title>
        <authorList>
            <person name="Varga T."/>
            <person name="Krizsan K."/>
            <person name="Foldi C."/>
            <person name="Dima B."/>
            <person name="Sanchez-Garcia M."/>
            <person name="Sanchez-Ramirez S."/>
            <person name="Szollosi G.J."/>
            <person name="Szarkandi J.G."/>
            <person name="Papp V."/>
            <person name="Albert L."/>
            <person name="Andreopoulos W."/>
            <person name="Angelini C."/>
            <person name="Antonin V."/>
            <person name="Barry K.W."/>
            <person name="Bougher N.L."/>
            <person name="Buchanan P."/>
            <person name="Buyck B."/>
            <person name="Bense V."/>
            <person name="Catcheside P."/>
            <person name="Chovatia M."/>
            <person name="Cooper J."/>
            <person name="Damon W."/>
            <person name="Desjardin D."/>
            <person name="Finy P."/>
            <person name="Geml J."/>
            <person name="Haridas S."/>
            <person name="Hughes K."/>
            <person name="Justo A."/>
            <person name="Karasinski D."/>
            <person name="Kautmanova I."/>
            <person name="Kiss B."/>
            <person name="Kocsube S."/>
            <person name="Kotiranta H."/>
            <person name="LaButti K.M."/>
            <person name="Lechner B.E."/>
            <person name="Liimatainen K."/>
            <person name="Lipzen A."/>
            <person name="Lukacs Z."/>
            <person name="Mihaltcheva S."/>
            <person name="Morgado L.N."/>
            <person name="Niskanen T."/>
            <person name="Noordeloos M.E."/>
            <person name="Ohm R.A."/>
            <person name="Ortiz-Santana B."/>
            <person name="Ovrebo C."/>
            <person name="Racz N."/>
            <person name="Riley R."/>
            <person name="Savchenko A."/>
            <person name="Shiryaev A."/>
            <person name="Soop K."/>
            <person name="Spirin V."/>
            <person name="Szebenyi C."/>
            <person name="Tomsovsky M."/>
            <person name="Tulloss R.E."/>
            <person name="Uehling J."/>
            <person name="Grigoriev I.V."/>
            <person name="Vagvolgyi C."/>
            <person name="Papp T."/>
            <person name="Martin F.M."/>
            <person name="Miettinen O."/>
            <person name="Hibbett D.S."/>
            <person name="Nagy L.G."/>
        </authorList>
    </citation>
    <scope>NUCLEOTIDE SEQUENCE [LARGE SCALE GENOMIC DNA]</scope>
    <source>
        <strain evidence="2 3">OMC1185</strain>
    </source>
</reference>
<feature type="region of interest" description="Disordered" evidence="1">
    <location>
        <begin position="512"/>
        <end position="545"/>
    </location>
</feature>
<name>A0A5C3MY24_9AGAM</name>
<evidence type="ECO:0000313" key="3">
    <source>
        <dbReference type="Proteomes" id="UP000305948"/>
    </source>
</evidence>
<sequence>MALTPASMNTIPPEIVEKIVVSATIDIRGEQARMKVLLRMTHISKTIQEIMIWKRNLWNCIATDHPALAALFLERAAQPGVRIVIRKPVDEQRMSDFFDVLERYSQVIASLHMVIPGALWERFCKKRVPEMWHMTDLERAELERAELWHEDGNSEYTIPPTVIMPFVAPALKDLVLFRIPIRGAQPLMSAAIEDLILADNPEAAAEDVWMALTATPNLKHLSIQTTVVDGTTRRDLDLPQLKSLNVRITNQATAEVFAHLVHSANTRVHLNIISKDLEEIRGIIDIIGPKINAIAAEANYTACALCHHNIPSTTVALSQPSAGDTSTDREEDEETRPRLELRVDLYPEEQEALLYGALAEALLPALKRIVILEIRDMWLYNQPGYYPMRHLMGPFPTRLIRRKKRNWAEPQETWYWVLACPYLRQMELFYVRFRKTLKRHNEDDFVDLLLRSIQYSQSGMEKINLTMEYPVNLDERDVADLEKAIACDFYQAGPTREEDGGNTEDDTVEIFGERQTARLEEDDEAGEGVLNENDGEDENTVEDPL</sequence>
<dbReference type="OrthoDB" id="3314567at2759"/>
<organism evidence="2 3">
    <name type="scientific">Heliocybe sulcata</name>
    <dbReference type="NCBI Taxonomy" id="5364"/>
    <lineage>
        <taxon>Eukaryota</taxon>
        <taxon>Fungi</taxon>
        <taxon>Dikarya</taxon>
        <taxon>Basidiomycota</taxon>
        <taxon>Agaricomycotina</taxon>
        <taxon>Agaricomycetes</taxon>
        <taxon>Gloeophyllales</taxon>
        <taxon>Gloeophyllaceae</taxon>
        <taxon>Heliocybe</taxon>
    </lineage>
</organism>
<accession>A0A5C3MY24</accession>
<keyword evidence="3" id="KW-1185">Reference proteome</keyword>
<dbReference type="AlphaFoldDB" id="A0A5C3MY24"/>
<evidence type="ECO:0000256" key="1">
    <source>
        <dbReference type="SAM" id="MobiDB-lite"/>
    </source>
</evidence>
<dbReference type="EMBL" id="ML213515">
    <property type="protein sequence ID" value="TFK49833.1"/>
    <property type="molecule type" value="Genomic_DNA"/>
</dbReference>
<feature type="compositionally biased region" description="Acidic residues" evidence="1">
    <location>
        <begin position="533"/>
        <end position="545"/>
    </location>
</feature>
<gene>
    <name evidence="2" type="ORF">OE88DRAFT_1736799</name>
</gene>
<proteinExistence type="predicted"/>